<dbReference type="Gene3D" id="3.30.750.24">
    <property type="entry name" value="STAS domain"/>
    <property type="match status" value="1"/>
</dbReference>
<feature type="transmembrane region" description="Helical" evidence="5">
    <location>
        <begin position="232"/>
        <end position="254"/>
    </location>
</feature>
<feature type="transmembrane region" description="Helical" evidence="5">
    <location>
        <begin position="366"/>
        <end position="395"/>
    </location>
</feature>
<dbReference type="Proteomes" id="UP000020766">
    <property type="component" value="Unassembled WGS sequence"/>
</dbReference>
<feature type="transmembrane region" description="Helical" evidence="5">
    <location>
        <begin position="329"/>
        <end position="346"/>
    </location>
</feature>
<dbReference type="Pfam" id="PF00916">
    <property type="entry name" value="Sulfate_transp"/>
    <property type="match status" value="1"/>
</dbReference>
<keyword evidence="2 5" id="KW-0812">Transmembrane</keyword>
<evidence type="ECO:0000259" key="6">
    <source>
        <dbReference type="PROSITE" id="PS50801"/>
    </source>
</evidence>
<dbReference type="GO" id="GO:0016020">
    <property type="term" value="C:membrane"/>
    <property type="evidence" value="ECO:0007669"/>
    <property type="project" value="UniProtKB-SubCell"/>
</dbReference>
<feature type="transmembrane region" description="Helical" evidence="5">
    <location>
        <begin position="49"/>
        <end position="65"/>
    </location>
</feature>
<dbReference type="PANTHER" id="PTHR43310:SF1">
    <property type="entry name" value="SULFATE TRANSPORTER YBAR-RELATED"/>
    <property type="match status" value="1"/>
</dbReference>
<dbReference type="PROSITE" id="PS50801">
    <property type="entry name" value="STAS"/>
    <property type="match status" value="1"/>
</dbReference>
<dbReference type="RefSeq" id="WP_043383762.1">
    <property type="nucleotide sequence ID" value="NZ_JBOK01000011.1"/>
</dbReference>
<reference evidence="7 8" key="1">
    <citation type="submission" date="2014-01" db="EMBL/GenBank/DDBJ databases">
        <title>Interspecies Systems Biology Uncovers Metabolites Affecting C. elegans Gene Expression and Life History Traits.</title>
        <authorList>
            <person name="Watson E."/>
            <person name="Macneil L.T."/>
            <person name="Ritter A.D."/>
            <person name="Yilmaz L.S."/>
            <person name="Rosebrock A.P."/>
            <person name="Caudy A.A."/>
            <person name="Walhout A.J."/>
        </authorList>
    </citation>
    <scope>NUCLEOTIDE SEQUENCE [LARGE SCALE GENOMIC DNA]</scope>
    <source>
        <strain evidence="7 8">DA1877</strain>
    </source>
</reference>
<keyword evidence="4 5" id="KW-0472">Membrane</keyword>
<evidence type="ECO:0000313" key="8">
    <source>
        <dbReference type="Proteomes" id="UP000020766"/>
    </source>
</evidence>
<dbReference type="CDD" id="cd07042">
    <property type="entry name" value="STAS_SulP_like_sulfate_transporter"/>
    <property type="match status" value="1"/>
</dbReference>
<sequence length="494" mass="51474">MSLPLPLLARLRAEWAPSIPRELLAGAVATFALIPEVIAFSFVAGVDPSVGLFASFVISIVIAIFGGRPAMVSAAAGSVALVAAPLVAAHGLPYLFAAGLLAGALQIVFGLCKLGVLMRFVSSSVRTGFVNALAILIFAAQLPHLHGANAPTWALLALGLLLIYGLPWLGQRLGLKLFTLIPSPLICVVVLTVLAALLGLPVATVADLGRLPEALPQFGLPAVPASLETLRIILLPALAIAMVGLLESVLTAAVVDEMTNTPSDKNRECTGLGLANMASSVFGGIAGCGMIGQAVGNVKYGGRGRLSTLFAGVFLLVLMVALKDWVSQVPVVALVAIMVMVSASTFDWKSLGNLVRHPRLSSGVMLATVAITIATHNLAAGVITGVLLSGVFFTFKVAHMLQVRHADDPATGARTWWVSGQVFFASADALVESFDVRAVAGLPVRIDVSGAQFWDITAVGALDKVVQRLQQHGCTVELVGLDAQSQRLVQRMKT</sequence>
<comment type="caution">
    <text evidence="7">The sequence shown here is derived from an EMBL/GenBank/DDBJ whole genome shotgun (WGS) entry which is preliminary data.</text>
</comment>
<feature type="transmembrane region" description="Helical" evidence="5">
    <location>
        <begin position="177"/>
        <end position="200"/>
    </location>
</feature>
<dbReference type="SUPFAM" id="SSF52091">
    <property type="entry name" value="SpoIIaa-like"/>
    <property type="match status" value="1"/>
</dbReference>
<comment type="subcellular location">
    <subcellularLocation>
        <location evidence="1">Membrane</location>
        <topology evidence="1">Multi-pass membrane protein</topology>
    </subcellularLocation>
</comment>
<dbReference type="STRING" id="225991.MA05_02960"/>
<dbReference type="EMBL" id="JBOK01000011">
    <property type="protein sequence ID" value="EXU79932.1"/>
    <property type="molecule type" value="Genomic_DNA"/>
</dbReference>
<evidence type="ECO:0000256" key="3">
    <source>
        <dbReference type="ARBA" id="ARBA00022989"/>
    </source>
</evidence>
<feature type="transmembrane region" description="Helical" evidence="5">
    <location>
        <begin position="274"/>
        <end position="292"/>
    </location>
</feature>
<feature type="transmembrane region" description="Helical" evidence="5">
    <location>
        <begin position="304"/>
        <end position="322"/>
    </location>
</feature>
<gene>
    <name evidence="7" type="ORF">AX13_02200</name>
</gene>
<accession>A0A014Q9Q8</accession>
<feature type="domain" description="STAS" evidence="6">
    <location>
        <begin position="418"/>
        <end position="494"/>
    </location>
</feature>
<dbReference type="PANTHER" id="PTHR43310">
    <property type="entry name" value="SULFATE TRANSPORTER YBAR-RELATED"/>
    <property type="match status" value="1"/>
</dbReference>
<dbReference type="PATRIC" id="fig|1457173.3.peg.2109"/>
<evidence type="ECO:0000256" key="5">
    <source>
        <dbReference type="SAM" id="Phobius"/>
    </source>
</evidence>
<proteinExistence type="predicted"/>
<evidence type="ECO:0000256" key="4">
    <source>
        <dbReference type="ARBA" id="ARBA00023136"/>
    </source>
</evidence>
<evidence type="ECO:0000256" key="1">
    <source>
        <dbReference type="ARBA" id="ARBA00004141"/>
    </source>
</evidence>
<dbReference type="InterPro" id="IPR011547">
    <property type="entry name" value="SLC26A/SulP_dom"/>
</dbReference>
<evidence type="ECO:0000313" key="7">
    <source>
        <dbReference type="EMBL" id="EXU79932.1"/>
    </source>
</evidence>
<feature type="transmembrane region" description="Helical" evidence="5">
    <location>
        <begin position="152"/>
        <end position="170"/>
    </location>
</feature>
<dbReference type="Pfam" id="PF01740">
    <property type="entry name" value="STAS"/>
    <property type="match status" value="1"/>
</dbReference>
<dbReference type="InterPro" id="IPR052706">
    <property type="entry name" value="Membrane-Transporter-like"/>
</dbReference>
<dbReference type="InterPro" id="IPR036513">
    <property type="entry name" value="STAS_dom_sf"/>
</dbReference>
<dbReference type="InterPro" id="IPR002645">
    <property type="entry name" value="STAS_dom"/>
</dbReference>
<evidence type="ECO:0000256" key="2">
    <source>
        <dbReference type="ARBA" id="ARBA00022692"/>
    </source>
</evidence>
<name>A0A014Q9Q8_9BURK</name>
<protein>
    <submittedName>
        <fullName evidence="7">Sulfate transporter</fullName>
    </submittedName>
</protein>
<keyword evidence="8" id="KW-1185">Reference proteome</keyword>
<feature type="transmembrane region" description="Helical" evidence="5">
    <location>
        <begin position="94"/>
        <end position="116"/>
    </location>
</feature>
<organism evidence="7 8">
    <name type="scientific">Comamonas aquatica DA1877</name>
    <dbReference type="NCBI Taxonomy" id="1457173"/>
    <lineage>
        <taxon>Bacteria</taxon>
        <taxon>Pseudomonadati</taxon>
        <taxon>Pseudomonadota</taxon>
        <taxon>Betaproteobacteria</taxon>
        <taxon>Burkholderiales</taxon>
        <taxon>Comamonadaceae</taxon>
        <taxon>Comamonas</taxon>
    </lineage>
</organism>
<dbReference type="AlphaFoldDB" id="A0A014Q9Q8"/>
<keyword evidence="3 5" id="KW-1133">Transmembrane helix</keyword>